<name>A0ABX0Q1K0_9GAMM</name>
<sequence>MEETQNPVNRLFGFMVEFAEQMLAKSGEFFPFGGSITEAGEIAAAAGEPDDSEHPEAQAVYQLVAKGLASVASSGNVVAVALVADVVMPEELGSSAENGIRVHVEAPGFARMVYVPYELLPGEEQPVRLHEPLAVEIDARFFG</sequence>
<reference evidence="1 2" key="1">
    <citation type="journal article" date="2011" name="Curr. Microbiol.">
        <title>Luteibacter jiangsuensis sp. nov.: a methamidophos-degrading bacterium isolated from a methamidophos-manufacturing factory.</title>
        <authorList>
            <person name="Wang L."/>
            <person name="Wang G.L."/>
            <person name="Li S.P."/>
            <person name="Jiang J.D."/>
        </authorList>
    </citation>
    <scope>NUCLEOTIDE SEQUENCE [LARGE SCALE GENOMIC DNA]</scope>
    <source>
        <strain evidence="1 2">CGMCC 1.10133</strain>
    </source>
</reference>
<accession>A0ABX0Q1K0</accession>
<comment type="caution">
    <text evidence="1">The sequence shown here is derived from an EMBL/GenBank/DDBJ whole genome shotgun (WGS) entry which is preliminary data.</text>
</comment>
<evidence type="ECO:0000313" key="1">
    <source>
        <dbReference type="EMBL" id="NID03631.1"/>
    </source>
</evidence>
<evidence type="ECO:0000313" key="2">
    <source>
        <dbReference type="Proteomes" id="UP001429601"/>
    </source>
</evidence>
<organism evidence="1 2">
    <name type="scientific">Luteibacter jiangsuensis</name>
    <dbReference type="NCBI Taxonomy" id="637577"/>
    <lineage>
        <taxon>Bacteria</taxon>
        <taxon>Pseudomonadati</taxon>
        <taxon>Pseudomonadota</taxon>
        <taxon>Gammaproteobacteria</taxon>
        <taxon>Lysobacterales</taxon>
        <taxon>Rhodanobacteraceae</taxon>
        <taxon>Luteibacter</taxon>
    </lineage>
</organism>
<proteinExistence type="predicted"/>
<dbReference type="RefSeq" id="WP_167122521.1">
    <property type="nucleotide sequence ID" value="NZ_JAAQQR010000001.1"/>
</dbReference>
<gene>
    <name evidence="1" type="ORF">HBF26_01945</name>
</gene>
<protein>
    <submittedName>
        <fullName evidence="1">Uncharacterized protein</fullName>
    </submittedName>
</protein>
<dbReference type="EMBL" id="JAAQQR010000001">
    <property type="protein sequence ID" value="NID03631.1"/>
    <property type="molecule type" value="Genomic_DNA"/>
</dbReference>
<keyword evidence="2" id="KW-1185">Reference proteome</keyword>
<dbReference type="Proteomes" id="UP001429601">
    <property type="component" value="Unassembled WGS sequence"/>
</dbReference>